<evidence type="ECO:0000313" key="2">
    <source>
        <dbReference type="EMBL" id="CAB3226117.1"/>
    </source>
</evidence>
<dbReference type="Pfam" id="PF15868">
    <property type="entry name" value="MBF2"/>
    <property type="match status" value="1"/>
</dbReference>
<name>A0A8S0ZZH7_ARCPL</name>
<feature type="signal peptide" evidence="1">
    <location>
        <begin position="1"/>
        <end position="21"/>
    </location>
</feature>
<protein>
    <submittedName>
        <fullName evidence="3">Uncharacterized protein</fullName>
    </submittedName>
</protein>
<accession>A0A8S0ZZH7</accession>
<reference evidence="4 5" key="1">
    <citation type="submission" date="2020-04" db="EMBL/GenBank/DDBJ databases">
        <authorList>
            <person name="Wallbank WR R."/>
            <person name="Pardo Diaz C."/>
            <person name="Kozak K."/>
            <person name="Martin S."/>
            <person name="Jiggins C."/>
            <person name="Moest M."/>
            <person name="Warren A I."/>
            <person name="Byers J.R.P. K."/>
            <person name="Montejo-Kovacevich G."/>
            <person name="Yen C E."/>
        </authorList>
    </citation>
    <scope>NUCLEOTIDE SEQUENCE [LARGE SCALE GENOMIC DNA]</scope>
</reference>
<sequence length="125" mass="14303">MLTISFTVVLFLAVSCPLRRAQPHGFHDIEKRSYGYEHDLLYKVDIYKCGIPLVIRTTVLEYPEPRLFRYSLIMAVNIRNHLLNGTQDCATIVSGGVGNKFVRIKLRSQMGEGLNFTIKIYGLHM</sequence>
<feature type="chain" id="PRO_5036434300" evidence="1">
    <location>
        <begin position="22"/>
        <end position="125"/>
    </location>
</feature>
<evidence type="ECO:0000313" key="3">
    <source>
        <dbReference type="EMBL" id="CAB3237872.1"/>
    </source>
</evidence>
<comment type="caution">
    <text evidence="3">The sequence shown here is derived from an EMBL/GenBank/DDBJ whole genome shotgun (WGS) entry which is preliminary data.</text>
</comment>
<evidence type="ECO:0000256" key="1">
    <source>
        <dbReference type="SAM" id="SignalP"/>
    </source>
</evidence>
<dbReference type="PANTHER" id="PTHR37685:SF1">
    <property type="entry name" value="GEO11136P1-RELATED"/>
    <property type="match status" value="1"/>
</dbReference>
<dbReference type="Proteomes" id="UP000494256">
    <property type="component" value="Unassembled WGS sequence"/>
</dbReference>
<evidence type="ECO:0000313" key="4">
    <source>
        <dbReference type="Proteomes" id="UP000494106"/>
    </source>
</evidence>
<evidence type="ECO:0000313" key="5">
    <source>
        <dbReference type="Proteomes" id="UP000494256"/>
    </source>
</evidence>
<dbReference type="OrthoDB" id="8192785at2759"/>
<dbReference type="InterPro" id="IPR031734">
    <property type="entry name" value="MBF2"/>
</dbReference>
<keyword evidence="4" id="KW-1185">Reference proteome</keyword>
<dbReference type="AlphaFoldDB" id="A0A8S0ZZH7"/>
<dbReference type="EMBL" id="CADEBC010000495">
    <property type="protein sequence ID" value="CAB3237872.1"/>
    <property type="molecule type" value="Genomic_DNA"/>
</dbReference>
<organism evidence="3 4">
    <name type="scientific">Arctia plantaginis</name>
    <name type="common">Wood tiger moth</name>
    <name type="synonym">Phalaena plantaginis</name>
    <dbReference type="NCBI Taxonomy" id="874455"/>
    <lineage>
        <taxon>Eukaryota</taxon>
        <taxon>Metazoa</taxon>
        <taxon>Ecdysozoa</taxon>
        <taxon>Arthropoda</taxon>
        <taxon>Hexapoda</taxon>
        <taxon>Insecta</taxon>
        <taxon>Pterygota</taxon>
        <taxon>Neoptera</taxon>
        <taxon>Endopterygota</taxon>
        <taxon>Lepidoptera</taxon>
        <taxon>Glossata</taxon>
        <taxon>Ditrysia</taxon>
        <taxon>Noctuoidea</taxon>
        <taxon>Erebidae</taxon>
        <taxon>Arctiinae</taxon>
        <taxon>Arctia</taxon>
    </lineage>
</organism>
<dbReference type="EMBL" id="CADEBD010000226">
    <property type="protein sequence ID" value="CAB3226117.1"/>
    <property type="molecule type" value="Genomic_DNA"/>
</dbReference>
<gene>
    <name evidence="2" type="ORF">APLA_LOCUS2557</name>
    <name evidence="3" type="ORF">APLA_LOCUS7202</name>
</gene>
<keyword evidence="1" id="KW-0732">Signal</keyword>
<dbReference type="Proteomes" id="UP000494106">
    <property type="component" value="Unassembled WGS sequence"/>
</dbReference>
<proteinExistence type="predicted"/>
<dbReference type="PANTHER" id="PTHR37685">
    <property type="entry name" value="GEO11136P1-RELATED"/>
    <property type="match status" value="1"/>
</dbReference>